<keyword evidence="3" id="KW-1185">Reference proteome</keyword>
<organism evidence="2 3">
    <name type="scientific">Paracoccus amoyensis</name>
    <dbReference type="NCBI Taxonomy" id="2760093"/>
    <lineage>
        <taxon>Bacteria</taxon>
        <taxon>Pseudomonadati</taxon>
        <taxon>Pseudomonadota</taxon>
        <taxon>Alphaproteobacteria</taxon>
        <taxon>Rhodobacterales</taxon>
        <taxon>Paracoccaceae</taxon>
        <taxon>Paracoccus</taxon>
    </lineage>
</organism>
<accession>A0A926JBV2</accession>
<protein>
    <recommendedName>
        <fullName evidence="4">Catalase</fullName>
    </recommendedName>
</protein>
<feature type="region of interest" description="Disordered" evidence="1">
    <location>
        <begin position="64"/>
        <end position="83"/>
    </location>
</feature>
<evidence type="ECO:0008006" key="4">
    <source>
        <dbReference type="Google" id="ProtNLM"/>
    </source>
</evidence>
<dbReference type="Proteomes" id="UP000608594">
    <property type="component" value="Unassembled WGS sequence"/>
</dbReference>
<dbReference type="AlphaFoldDB" id="A0A926JBV2"/>
<dbReference type="SUPFAM" id="SSF52317">
    <property type="entry name" value="Class I glutamine amidotransferase-like"/>
    <property type="match status" value="1"/>
</dbReference>
<name>A0A926JBV2_9RHOB</name>
<dbReference type="RefSeq" id="WP_187794017.1">
    <property type="nucleotide sequence ID" value="NZ_JACOQL010000004.1"/>
</dbReference>
<evidence type="ECO:0000313" key="3">
    <source>
        <dbReference type="Proteomes" id="UP000608594"/>
    </source>
</evidence>
<gene>
    <name evidence="2" type="ORF">H4P12_12515</name>
</gene>
<evidence type="ECO:0000313" key="2">
    <source>
        <dbReference type="EMBL" id="MBC9247511.1"/>
    </source>
</evidence>
<dbReference type="EMBL" id="JACOQL010000004">
    <property type="protein sequence ID" value="MBC9247511.1"/>
    <property type="molecule type" value="Genomic_DNA"/>
</dbReference>
<sequence>MLTADGQLAGSPSVLFDAVALILVPEQAEKLARDAAAVEFVMDAYAHLKAIGHNDGAKALLDRAGVEPDEGTGPRESLPELTTRRFWDREAKIRDLA</sequence>
<proteinExistence type="predicted"/>
<evidence type="ECO:0000256" key="1">
    <source>
        <dbReference type="SAM" id="MobiDB-lite"/>
    </source>
</evidence>
<dbReference type="Gene3D" id="3.40.50.880">
    <property type="match status" value="1"/>
</dbReference>
<comment type="caution">
    <text evidence="2">The sequence shown here is derived from an EMBL/GenBank/DDBJ whole genome shotgun (WGS) entry which is preliminary data.</text>
</comment>
<reference evidence="2" key="1">
    <citation type="submission" date="2020-08" db="EMBL/GenBank/DDBJ databases">
        <title>Paracoccus amoyensis sp. nov., isolated from the surface seawater at coast of Xiamen, Fujian.</title>
        <authorList>
            <person name="Lyu L."/>
        </authorList>
    </citation>
    <scope>NUCLEOTIDE SEQUENCE</scope>
    <source>
        <strain evidence="2">11-3</strain>
    </source>
</reference>
<dbReference type="InterPro" id="IPR029062">
    <property type="entry name" value="Class_I_gatase-like"/>
</dbReference>